<accession>A0A1L6TGE5</accession>
<reference evidence="1 2" key="1">
    <citation type="journal article" date="2014" name="Genome Announc.">
        <title>Comparative Genome Analysis of Two Isolates of the Fish Pathogen Piscirickettsia salmonis from Different Hosts Reveals Major Differences in Virulence-Associated Secretion Systems.</title>
        <authorList>
            <person name="Bohle H."/>
            <person name="Henriquez P."/>
            <person name="Grothusen H."/>
            <person name="Navas E."/>
            <person name="Sandoval A."/>
            <person name="Bustamante F."/>
            <person name="Bustos P."/>
            <person name="Mancilla M."/>
        </authorList>
    </citation>
    <scope>NUCLEOTIDE SEQUENCE [LARGE SCALE GENOMIC DNA]</scope>
    <source>
        <strain evidence="2">B1-32597</strain>
    </source>
</reference>
<organism evidence="1 2">
    <name type="scientific">Piscirickettsia salmonis</name>
    <dbReference type="NCBI Taxonomy" id="1238"/>
    <lineage>
        <taxon>Bacteria</taxon>
        <taxon>Pseudomonadati</taxon>
        <taxon>Pseudomonadota</taxon>
        <taxon>Gammaproteobacteria</taxon>
        <taxon>Thiotrichales</taxon>
        <taxon>Piscirickettsiaceae</taxon>
        <taxon>Piscirickettsia</taxon>
    </lineage>
</organism>
<proteinExistence type="predicted"/>
<dbReference type="OrthoDB" id="5616333at2"/>
<protein>
    <submittedName>
        <fullName evidence="1">PEP-CTERM domain protein</fullName>
    </submittedName>
</protein>
<dbReference type="Proteomes" id="UP000029558">
    <property type="component" value="Chromosome"/>
</dbReference>
<dbReference type="EMBL" id="CP012508">
    <property type="protein sequence ID" value="ALB21480.1"/>
    <property type="molecule type" value="Genomic_DNA"/>
</dbReference>
<evidence type="ECO:0000313" key="1">
    <source>
        <dbReference type="EMBL" id="ALB21480.1"/>
    </source>
</evidence>
<dbReference type="RefSeq" id="WP_017375921.1">
    <property type="nucleotide sequence ID" value="NZ_CP012508.1"/>
</dbReference>
<evidence type="ECO:0000313" key="2">
    <source>
        <dbReference type="Proteomes" id="UP000029558"/>
    </source>
</evidence>
<gene>
    <name evidence="1" type="ORF">KU39_296</name>
</gene>
<name>A0A1L6TGE5_PISSA</name>
<dbReference type="AlphaFoldDB" id="A0A1L6TGE5"/>
<sequence>MEKDSIHYKGCQVTYWTHEKDGFFIAEAIIHCNHLDDDKIPHISGKAFTNLGDAEKYILNEAKTWIDAKERSIAKRQ</sequence>